<name>A0AAJ8BPX3_ASPNG</name>
<organism evidence="1">
    <name type="scientific">Aspergillus niger</name>
    <dbReference type="NCBI Taxonomy" id="5061"/>
    <lineage>
        <taxon>Eukaryota</taxon>
        <taxon>Fungi</taxon>
        <taxon>Dikarya</taxon>
        <taxon>Ascomycota</taxon>
        <taxon>Pezizomycotina</taxon>
        <taxon>Eurotiomycetes</taxon>
        <taxon>Eurotiomycetidae</taxon>
        <taxon>Eurotiales</taxon>
        <taxon>Aspergillaceae</taxon>
        <taxon>Aspergillus</taxon>
        <taxon>Aspergillus subgen. Circumdati</taxon>
    </lineage>
</organism>
<accession>A0AAJ8BPX3</accession>
<evidence type="ECO:0000313" key="1">
    <source>
        <dbReference type="RefSeq" id="XP_059600120.1"/>
    </source>
</evidence>
<dbReference type="GeneID" id="84590538"/>
<protein>
    <submittedName>
        <fullName evidence="1">Uncharacterized protein</fullName>
    </submittedName>
</protein>
<sequence>MPCLVFLWAGAHHTARPFTHRAPLPGIFVDMIPELIQSSKLRHDSVLDVFTPIVIVRIRGHWCGRSRIRYRDLGSRHTSTLTVERNYDQSGALSMRHYGDLTSKLVPKPYLEITGESLWSEEQEGTPIGNRPVCMKKRAINHTHKTPVRPQTVPATSFPKQQTVSDWKGRYKTLQDA</sequence>
<dbReference type="RefSeq" id="XP_059600120.1">
    <property type="nucleotide sequence ID" value="XM_059746726.1"/>
</dbReference>
<reference evidence="1" key="1">
    <citation type="submission" date="2025-02" db="EMBL/GenBank/DDBJ databases">
        <authorList>
            <consortium name="NCBI Genome Project"/>
        </authorList>
    </citation>
    <scope>NUCLEOTIDE SEQUENCE</scope>
</reference>
<proteinExistence type="predicted"/>
<dbReference type="AlphaFoldDB" id="A0AAJ8BPX3"/>
<dbReference type="VEuPathDB" id="FungiDB:An02g13000"/>
<gene>
    <name evidence="1" type="ORF">An02g13000</name>
</gene>
<reference evidence="1" key="2">
    <citation type="submission" date="2025-08" db="UniProtKB">
        <authorList>
            <consortium name="RefSeq"/>
        </authorList>
    </citation>
    <scope>IDENTIFICATION</scope>
</reference>
<dbReference type="KEGG" id="ang:An02g13000"/>